<sequence>MSRFAIVVWFLAVSCMDSRAAEPIQYMSVSVGQNVILPCPCSKDTNKLVWQIGEEIVVNHCCEEEDPPHESYVNRTQVFLSFTKGNCSLLLRDVSLNDERIFTCYIFNGEESLDHMHEVGLKVEVFTAVDQGQTSSFNDPSTTKNDSEPHTGFSVGVPLSLILVILAGLIVALIIRKHQQRRPRMVVIQDPQAKLPIMIHTPV</sequence>
<dbReference type="InterPro" id="IPR036179">
    <property type="entry name" value="Ig-like_dom_sf"/>
</dbReference>
<dbReference type="GO" id="GO:0042102">
    <property type="term" value="P:positive regulation of T cell proliferation"/>
    <property type="evidence" value="ECO:0007669"/>
    <property type="project" value="TreeGrafter"/>
</dbReference>
<feature type="domain" description="Immunoglobulin" evidence="13">
    <location>
        <begin position="24"/>
        <end position="126"/>
    </location>
</feature>
<dbReference type="InterPro" id="IPR013783">
    <property type="entry name" value="Ig-like_fold"/>
</dbReference>
<reference evidence="14 15" key="1">
    <citation type="submission" date="2019-06" db="EMBL/GenBank/DDBJ databases">
        <title>A chromosome-scale genome assembly of the striped catfish, Pangasianodon hypophthalmus.</title>
        <authorList>
            <person name="Wen M."/>
            <person name="Zahm M."/>
            <person name="Roques C."/>
            <person name="Cabau C."/>
            <person name="Klopp C."/>
            <person name="Donnadieu C."/>
            <person name="Jouanno E."/>
            <person name="Avarre J.-C."/>
            <person name="Campet M."/>
            <person name="Ha T.T.T."/>
            <person name="Dugue R."/>
            <person name="Lampietro C."/>
            <person name="Louis A."/>
            <person name="Herpin A."/>
            <person name="Echchiki A."/>
            <person name="Berthelot C."/>
            <person name="Parey E."/>
            <person name="Roest-Crollius H."/>
            <person name="Braasch I."/>
            <person name="Postlethwait J."/>
            <person name="Bobe J."/>
            <person name="Montfort J."/>
            <person name="Bouchez O."/>
            <person name="Begum T."/>
            <person name="Schartl M."/>
            <person name="Guiguen Y."/>
        </authorList>
    </citation>
    <scope>NUCLEOTIDE SEQUENCE [LARGE SCALE GENOMIC DNA]</scope>
    <source>
        <strain evidence="14 15">Indonesia</strain>
        <tissue evidence="14">Blood</tissue>
    </source>
</reference>
<keyword evidence="6 11" id="KW-0472">Membrane</keyword>
<comment type="caution">
    <text evidence="14">The sequence shown here is derived from an EMBL/GenBank/DDBJ whole genome shotgun (WGS) entry which is preliminary data.</text>
</comment>
<evidence type="ECO:0000256" key="10">
    <source>
        <dbReference type="ARBA" id="ARBA00023319"/>
    </source>
</evidence>
<dbReference type="GO" id="GO:0006955">
    <property type="term" value="P:immune response"/>
    <property type="evidence" value="ECO:0007669"/>
    <property type="project" value="TreeGrafter"/>
</dbReference>
<dbReference type="SMART" id="SM00409">
    <property type="entry name" value="IG"/>
    <property type="match status" value="1"/>
</dbReference>
<dbReference type="PROSITE" id="PS51257">
    <property type="entry name" value="PROKAR_LIPOPROTEIN"/>
    <property type="match status" value="1"/>
</dbReference>
<feature type="signal peptide" evidence="12">
    <location>
        <begin position="1"/>
        <end position="20"/>
    </location>
</feature>
<keyword evidence="10" id="KW-0393">Immunoglobulin domain</keyword>
<dbReference type="Proteomes" id="UP000327468">
    <property type="component" value="Chromosome 5"/>
</dbReference>
<dbReference type="Gene3D" id="2.60.40.10">
    <property type="entry name" value="Immunoglobulins"/>
    <property type="match status" value="1"/>
</dbReference>
<keyword evidence="15" id="KW-1185">Reference proteome</keyword>
<dbReference type="GO" id="GO:0042130">
    <property type="term" value="P:negative regulation of T cell proliferation"/>
    <property type="evidence" value="ECO:0007669"/>
    <property type="project" value="TreeGrafter"/>
</dbReference>
<protein>
    <recommendedName>
        <fullName evidence="13">Immunoglobulin domain-containing protein</fullName>
    </recommendedName>
</protein>
<organism evidence="14 15">
    <name type="scientific">Pangasianodon hypophthalmus</name>
    <name type="common">Striped catfish</name>
    <name type="synonym">Helicophagus hypophthalmus</name>
    <dbReference type="NCBI Taxonomy" id="310915"/>
    <lineage>
        <taxon>Eukaryota</taxon>
        <taxon>Metazoa</taxon>
        <taxon>Chordata</taxon>
        <taxon>Craniata</taxon>
        <taxon>Vertebrata</taxon>
        <taxon>Euteleostomi</taxon>
        <taxon>Actinopterygii</taxon>
        <taxon>Neopterygii</taxon>
        <taxon>Teleostei</taxon>
        <taxon>Ostariophysi</taxon>
        <taxon>Siluriformes</taxon>
        <taxon>Pangasiidae</taxon>
        <taxon>Pangasianodon</taxon>
    </lineage>
</organism>
<dbReference type="PANTHER" id="PTHR25466:SF14">
    <property type="entry name" value="BUTYROPHILIN SUBFAMILY 2 MEMBER A2-LIKE-RELATED"/>
    <property type="match status" value="1"/>
</dbReference>
<dbReference type="Pfam" id="PF07686">
    <property type="entry name" value="V-set"/>
    <property type="match status" value="1"/>
</dbReference>
<keyword evidence="8" id="KW-0675">Receptor</keyword>
<evidence type="ECO:0000256" key="7">
    <source>
        <dbReference type="ARBA" id="ARBA00023157"/>
    </source>
</evidence>
<evidence type="ECO:0000256" key="11">
    <source>
        <dbReference type="SAM" id="Phobius"/>
    </source>
</evidence>
<dbReference type="GO" id="GO:0007166">
    <property type="term" value="P:cell surface receptor signaling pathway"/>
    <property type="evidence" value="ECO:0007669"/>
    <property type="project" value="TreeGrafter"/>
</dbReference>
<evidence type="ECO:0000256" key="5">
    <source>
        <dbReference type="ARBA" id="ARBA00022989"/>
    </source>
</evidence>
<feature type="transmembrane region" description="Helical" evidence="11">
    <location>
        <begin position="153"/>
        <end position="175"/>
    </location>
</feature>
<proteinExistence type="predicted"/>
<keyword evidence="9" id="KW-0325">Glycoprotein</keyword>
<comment type="subcellular location">
    <subcellularLocation>
        <location evidence="1">Cell membrane</location>
        <topology evidence="1">Single-pass type I membrane protein</topology>
    </subcellularLocation>
</comment>
<evidence type="ECO:0000256" key="4">
    <source>
        <dbReference type="ARBA" id="ARBA00022729"/>
    </source>
</evidence>
<evidence type="ECO:0000313" key="14">
    <source>
        <dbReference type="EMBL" id="KAB5577023.1"/>
    </source>
</evidence>
<evidence type="ECO:0000256" key="12">
    <source>
        <dbReference type="SAM" id="SignalP"/>
    </source>
</evidence>
<evidence type="ECO:0000256" key="8">
    <source>
        <dbReference type="ARBA" id="ARBA00023170"/>
    </source>
</evidence>
<keyword evidence="3 11" id="KW-0812">Transmembrane</keyword>
<keyword evidence="7" id="KW-1015">Disulfide bond</keyword>
<evidence type="ECO:0000259" key="13">
    <source>
        <dbReference type="SMART" id="SM00409"/>
    </source>
</evidence>
<evidence type="ECO:0000256" key="2">
    <source>
        <dbReference type="ARBA" id="ARBA00022475"/>
    </source>
</evidence>
<evidence type="ECO:0000313" key="15">
    <source>
        <dbReference type="Proteomes" id="UP000327468"/>
    </source>
</evidence>
<evidence type="ECO:0000256" key="1">
    <source>
        <dbReference type="ARBA" id="ARBA00004251"/>
    </source>
</evidence>
<keyword evidence="2" id="KW-1003">Cell membrane</keyword>
<dbReference type="InterPro" id="IPR013106">
    <property type="entry name" value="Ig_V-set"/>
</dbReference>
<dbReference type="SUPFAM" id="SSF48726">
    <property type="entry name" value="Immunoglobulin"/>
    <property type="match status" value="1"/>
</dbReference>
<keyword evidence="4 12" id="KW-0732">Signal</keyword>
<dbReference type="AlphaFoldDB" id="A0A5N5PDE1"/>
<gene>
    <name evidence="14" type="ORF">PHYPO_G00205220</name>
</gene>
<evidence type="ECO:0000256" key="6">
    <source>
        <dbReference type="ARBA" id="ARBA00023136"/>
    </source>
</evidence>
<dbReference type="EMBL" id="VFJC01000006">
    <property type="protein sequence ID" value="KAB5577023.1"/>
    <property type="molecule type" value="Genomic_DNA"/>
</dbReference>
<dbReference type="PANTHER" id="PTHR25466">
    <property type="entry name" value="T-LYMPHOCYTE ACTIVATION ANTIGEN"/>
    <property type="match status" value="1"/>
</dbReference>
<dbReference type="InterPro" id="IPR003599">
    <property type="entry name" value="Ig_sub"/>
</dbReference>
<dbReference type="GO" id="GO:0031295">
    <property type="term" value="P:T cell costimulation"/>
    <property type="evidence" value="ECO:0007669"/>
    <property type="project" value="TreeGrafter"/>
</dbReference>
<dbReference type="GO" id="GO:0009897">
    <property type="term" value="C:external side of plasma membrane"/>
    <property type="evidence" value="ECO:0007669"/>
    <property type="project" value="TreeGrafter"/>
</dbReference>
<keyword evidence="5 11" id="KW-1133">Transmembrane helix</keyword>
<feature type="chain" id="PRO_5024445487" description="Immunoglobulin domain-containing protein" evidence="12">
    <location>
        <begin position="21"/>
        <end position="203"/>
    </location>
</feature>
<accession>A0A5N5PDE1</accession>
<dbReference type="GO" id="GO:0071222">
    <property type="term" value="P:cellular response to lipopolysaccharide"/>
    <property type="evidence" value="ECO:0007669"/>
    <property type="project" value="TreeGrafter"/>
</dbReference>
<dbReference type="OrthoDB" id="7225082at2759"/>
<dbReference type="InterPro" id="IPR051713">
    <property type="entry name" value="T-cell_Activation_Regulation"/>
</dbReference>
<dbReference type="CDD" id="cd12087">
    <property type="entry name" value="TM_EGFR-like"/>
    <property type="match status" value="1"/>
</dbReference>
<evidence type="ECO:0000256" key="3">
    <source>
        <dbReference type="ARBA" id="ARBA00022692"/>
    </source>
</evidence>
<evidence type="ECO:0000256" key="9">
    <source>
        <dbReference type="ARBA" id="ARBA00023180"/>
    </source>
</evidence>
<name>A0A5N5PDE1_PANHP</name>